<dbReference type="PANTHER" id="PTHR33112">
    <property type="entry name" value="DOMAIN PROTEIN, PUTATIVE-RELATED"/>
    <property type="match status" value="1"/>
</dbReference>
<dbReference type="PANTHER" id="PTHR33112:SF12">
    <property type="entry name" value="HETEROKARYON INCOMPATIBILITY DOMAIN-CONTAINING PROTEIN"/>
    <property type="match status" value="1"/>
</dbReference>
<evidence type="ECO:0000259" key="1">
    <source>
        <dbReference type="Pfam" id="PF06985"/>
    </source>
</evidence>
<dbReference type="STRING" id="576137.A0A1L7X9Q0"/>
<feature type="domain" description="Heterokaryon incompatibility" evidence="1">
    <location>
        <begin position="209"/>
        <end position="330"/>
    </location>
</feature>
<reference evidence="2 3" key="1">
    <citation type="submission" date="2016-03" db="EMBL/GenBank/DDBJ databases">
        <authorList>
            <person name="Ploux O."/>
        </authorList>
    </citation>
    <scope>NUCLEOTIDE SEQUENCE [LARGE SCALE GENOMIC DNA]</scope>
    <source>
        <strain evidence="2 3">UAMH 11012</strain>
    </source>
</reference>
<proteinExistence type="predicted"/>
<protein>
    <recommendedName>
        <fullName evidence="1">Heterokaryon incompatibility domain-containing protein</fullName>
    </recommendedName>
</protein>
<dbReference type="Proteomes" id="UP000184330">
    <property type="component" value="Unassembled WGS sequence"/>
</dbReference>
<organism evidence="2 3">
    <name type="scientific">Phialocephala subalpina</name>
    <dbReference type="NCBI Taxonomy" id="576137"/>
    <lineage>
        <taxon>Eukaryota</taxon>
        <taxon>Fungi</taxon>
        <taxon>Dikarya</taxon>
        <taxon>Ascomycota</taxon>
        <taxon>Pezizomycotina</taxon>
        <taxon>Leotiomycetes</taxon>
        <taxon>Helotiales</taxon>
        <taxon>Mollisiaceae</taxon>
        <taxon>Phialocephala</taxon>
        <taxon>Phialocephala fortinii species complex</taxon>
    </lineage>
</organism>
<dbReference type="Pfam" id="PF06985">
    <property type="entry name" value="HET"/>
    <property type="match status" value="1"/>
</dbReference>
<dbReference type="OrthoDB" id="5135333at2759"/>
<evidence type="ECO:0000313" key="3">
    <source>
        <dbReference type="Proteomes" id="UP000184330"/>
    </source>
</evidence>
<gene>
    <name evidence="2" type="ORF">PAC_11647</name>
</gene>
<dbReference type="InterPro" id="IPR010730">
    <property type="entry name" value="HET"/>
</dbReference>
<dbReference type="EMBL" id="FJOG01000019">
    <property type="protein sequence ID" value="CZR61750.1"/>
    <property type="molecule type" value="Genomic_DNA"/>
</dbReference>
<dbReference type="AlphaFoldDB" id="A0A1L7X9Q0"/>
<accession>A0A1L7X9Q0</accession>
<evidence type="ECO:0000313" key="2">
    <source>
        <dbReference type="EMBL" id="CZR61750.1"/>
    </source>
</evidence>
<name>A0A1L7X9Q0_9HELO</name>
<keyword evidence="3" id="KW-1185">Reference proteome</keyword>
<sequence>MAESSRKDWRAKLMRVPSVVITFCADSKSKPNCDVCSTIVKVLQMLPPKEGGSSSYGHTALGNFEEVMSSTRCTRHPWIFRSFFDGDLDTAGVTEFIVSRGANHINLAADISPDGPYGSSLHFFDLMLLPTASDAFRKRKSDPSLYARLVDNQWIDKNLFYRWKRCCNSQNYEACQQYPASSQLVKASPTWIIDTWRLCLVNGNTGSPYVALSYVWGTAPFFKTTIRNVARLQSDFALADSHQKLGVPRTIEDAIALVGLLKERYLWVDALCIVQDDDETKYAEINNMASIFAGASITIIAEQGEDANHGLRGLCHISQRRTLSQDIFRPAKGYNIVYPHKWPRQPYKVPLCSFYEEIEEDPGSKLRLDNRPAPNVVVFLTSFPCLYEYSELLRDYNRRNFTHPQDALFAASGITTALSRTFYGGFICGLPLMFLDVALCWQPTGKCERRVASTSGDPTELGLPSWSWVGWKCEPDHRAWENGCDYVKRSPSLRAGWSTLQTLPIVRWFSQNWTTRETTPIYQFQDTVQERKAIAMQGRDETPSGWTRYDSIVHSDRDSTEDGPAWNNLIPPRKQIGSYEDAVSIRDNQGNWVGALRLQTPLSYKGYNDSCSSQEKVACELVVISAGYAIVSDLGGDGIDEWYTEERVKGSRDDKYEFYNVLWVEWKNDIAYRKAMRRVLKLAWEAQDLEWIDLVLG</sequence>